<organism evidence="2 3">
    <name type="scientific">Cinchona calisaya</name>
    <dbReference type="NCBI Taxonomy" id="153742"/>
    <lineage>
        <taxon>Eukaryota</taxon>
        <taxon>Viridiplantae</taxon>
        <taxon>Streptophyta</taxon>
        <taxon>Embryophyta</taxon>
        <taxon>Tracheophyta</taxon>
        <taxon>Spermatophyta</taxon>
        <taxon>Magnoliopsida</taxon>
        <taxon>eudicotyledons</taxon>
        <taxon>Gunneridae</taxon>
        <taxon>Pentapetalae</taxon>
        <taxon>asterids</taxon>
        <taxon>lamiids</taxon>
        <taxon>Gentianales</taxon>
        <taxon>Rubiaceae</taxon>
        <taxon>Cinchonoideae</taxon>
        <taxon>Cinchoneae</taxon>
        <taxon>Cinchona</taxon>
    </lineage>
</organism>
<evidence type="ECO:0000313" key="2">
    <source>
        <dbReference type="EMBL" id="KAL3503184.1"/>
    </source>
</evidence>
<proteinExistence type="predicted"/>
<keyword evidence="1" id="KW-1133">Transmembrane helix</keyword>
<name>A0ABD2YAG3_9GENT</name>
<dbReference type="EMBL" id="JBJUIK010000015">
    <property type="protein sequence ID" value="KAL3503184.1"/>
    <property type="molecule type" value="Genomic_DNA"/>
</dbReference>
<dbReference type="AlphaFoldDB" id="A0ABD2YAG3"/>
<keyword evidence="1" id="KW-0812">Transmembrane</keyword>
<feature type="transmembrane region" description="Helical" evidence="1">
    <location>
        <begin position="29"/>
        <end position="49"/>
    </location>
</feature>
<dbReference type="PANTHER" id="PTHR33116">
    <property type="entry name" value="REVERSE TRANSCRIPTASE ZINC-BINDING DOMAIN-CONTAINING PROTEIN-RELATED-RELATED"/>
    <property type="match status" value="1"/>
</dbReference>
<reference evidence="2 3" key="1">
    <citation type="submission" date="2024-11" db="EMBL/GenBank/DDBJ databases">
        <title>A near-complete genome assembly of Cinchona calisaya.</title>
        <authorList>
            <person name="Lian D.C."/>
            <person name="Zhao X.W."/>
            <person name="Wei L."/>
        </authorList>
    </citation>
    <scope>NUCLEOTIDE SEQUENCE [LARGE SCALE GENOMIC DNA]</scope>
    <source>
        <tissue evidence="2">Nenye</tissue>
    </source>
</reference>
<dbReference type="Proteomes" id="UP001630127">
    <property type="component" value="Unassembled WGS sequence"/>
</dbReference>
<gene>
    <name evidence="2" type="ORF">ACH5RR_037633</name>
</gene>
<accession>A0ABD2YAG3</accession>
<sequence>MVITKSKNQIFGVVKDRVNKKVKGWKNKFLSLVGVLLKSIAMAMPIYVMSCFRLPKKLCKDINSTMANFLWVGGEEKKRLHWVRWEKLSTSKTKGGIWALGYSVFE</sequence>
<keyword evidence="1" id="KW-0472">Membrane</keyword>
<evidence type="ECO:0000256" key="1">
    <source>
        <dbReference type="SAM" id="Phobius"/>
    </source>
</evidence>
<evidence type="ECO:0000313" key="3">
    <source>
        <dbReference type="Proteomes" id="UP001630127"/>
    </source>
</evidence>
<protein>
    <submittedName>
        <fullName evidence="2">Uncharacterized protein</fullName>
    </submittedName>
</protein>
<keyword evidence="3" id="KW-1185">Reference proteome</keyword>
<dbReference type="PANTHER" id="PTHR33116:SF86">
    <property type="entry name" value="REVERSE TRANSCRIPTASE DOMAIN-CONTAINING PROTEIN"/>
    <property type="match status" value="1"/>
</dbReference>
<comment type="caution">
    <text evidence="2">The sequence shown here is derived from an EMBL/GenBank/DDBJ whole genome shotgun (WGS) entry which is preliminary data.</text>
</comment>